<evidence type="ECO:0000313" key="1">
    <source>
        <dbReference type="EMBL" id="TGK72918.1"/>
    </source>
</evidence>
<dbReference type="OrthoDB" id="346056at2"/>
<reference evidence="1" key="1">
    <citation type="journal article" date="2019" name="PLoS Negl. Trop. Dis.">
        <title>Revisiting the worldwide diversity of Leptospira species in the environment.</title>
        <authorList>
            <person name="Vincent A.T."/>
            <person name="Schiettekatte O."/>
            <person name="Bourhy P."/>
            <person name="Veyrier F.J."/>
            <person name="Picardeau M."/>
        </authorList>
    </citation>
    <scope>NUCLEOTIDE SEQUENCE [LARGE SCALE GENOMIC DNA]</scope>
    <source>
        <strain evidence="1">201800293</strain>
    </source>
</reference>
<name>A0A6N4QI26_9LEPT</name>
<dbReference type="Proteomes" id="UP000297239">
    <property type="component" value="Unassembled WGS sequence"/>
</dbReference>
<proteinExistence type="predicted"/>
<protein>
    <submittedName>
        <fullName evidence="1">Uncharacterized protein</fullName>
    </submittedName>
</protein>
<dbReference type="RefSeq" id="WP_135632098.1">
    <property type="nucleotide sequence ID" value="NZ_RQFE01000011.1"/>
</dbReference>
<sequence>MISKDIYALNALEYFQTGLLFLVPSMNIHIQDWNTDHLELRVNKTTPYAILTLGELEVFEYNPK</sequence>
<dbReference type="EMBL" id="RQFF01000013">
    <property type="protein sequence ID" value="TGK72918.1"/>
    <property type="molecule type" value="Genomic_DNA"/>
</dbReference>
<keyword evidence="2" id="KW-1185">Reference proteome</keyword>
<organism evidence="1 2">
    <name type="scientific">Leptospira kanakyensis</name>
    <dbReference type="NCBI Taxonomy" id="2484968"/>
    <lineage>
        <taxon>Bacteria</taxon>
        <taxon>Pseudomonadati</taxon>
        <taxon>Spirochaetota</taxon>
        <taxon>Spirochaetia</taxon>
        <taxon>Leptospirales</taxon>
        <taxon>Leptospiraceae</taxon>
        <taxon>Leptospira</taxon>
    </lineage>
</organism>
<accession>A0A6N4QI26</accession>
<comment type="caution">
    <text evidence="1">The sequence shown here is derived from an EMBL/GenBank/DDBJ whole genome shotgun (WGS) entry which is preliminary data.</text>
</comment>
<dbReference type="AlphaFoldDB" id="A0A6N4QI26"/>
<gene>
    <name evidence="1" type="ORF">EHQ18_03495</name>
</gene>
<evidence type="ECO:0000313" key="2">
    <source>
        <dbReference type="Proteomes" id="UP000297239"/>
    </source>
</evidence>